<dbReference type="SMART" id="SM00855">
    <property type="entry name" value="PGAM"/>
    <property type="match status" value="1"/>
</dbReference>
<accession>A0A919XJN3</accession>
<comment type="caution">
    <text evidence="1">The sequence shown here is derived from an EMBL/GenBank/DDBJ whole genome shotgun (WGS) entry which is preliminary data.</text>
</comment>
<dbReference type="PANTHER" id="PTHR48100:SF1">
    <property type="entry name" value="HISTIDINE PHOSPHATASE FAMILY PROTEIN-RELATED"/>
    <property type="match status" value="1"/>
</dbReference>
<dbReference type="RefSeq" id="WP_160042620.1">
    <property type="nucleotide sequence ID" value="NZ_BORQ01000003.1"/>
</dbReference>
<gene>
    <name evidence="1" type="ORF">J2TS6_28560</name>
</gene>
<keyword evidence="2" id="KW-1185">Reference proteome</keyword>
<dbReference type="InterPro" id="IPR050275">
    <property type="entry name" value="PGM_Phosphatase"/>
</dbReference>
<dbReference type="AlphaFoldDB" id="A0A919XJN3"/>
<dbReference type="Pfam" id="PF00300">
    <property type="entry name" value="His_Phos_1"/>
    <property type="match status" value="1"/>
</dbReference>
<dbReference type="InterPro" id="IPR013078">
    <property type="entry name" value="His_Pase_superF_clade-1"/>
</dbReference>
<reference evidence="1" key="1">
    <citation type="submission" date="2021-03" db="EMBL/GenBank/DDBJ databases">
        <title>Antimicrobial resistance genes in bacteria isolated from Japanese honey, and their potential for conferring macrolide and lincosamide resistance in the American foulbrood pathogen Paenibacillus larvae.</title>
        <authorList>
            <person name="Okamoto M."/>
            <person name="Kumagai M."/>
            <person name="Kanamori H."/>
            <person name="Takamatsu D."/>
        </authorList>
    </citation>
    <scope>NUCLEOTIDE SEQUENCE</scope>
    <source>
        <strain evidence="1">J2TS6</strain>
    </source>
</reference>
<dbReference type="Proteomes" id="UP000679779">
    <property type="component" value="Unassembled WGS sequence"/>
</dbReference>
<proteinExistence type="predicted"/>
<dbReference type="GO" id="GO:0005737">
    <property type="term" value="C:cytoplasm"/>
    <property type="evidence" value="ECO:0007669"/>
    <property type="project" value="TreeGrafter"/>
</dbReference>
<dbReference type="SUPFAM" id="SSF53254">
    <property type="entry name" value="Phosphoglycerate mutase-like"/>
    <property type="match status" value="1"/>
</dbReference>
<evidence type="ECO:0000313" key="1">
    <source>
        <dbReference type="EMBL" id="GIO31715.1"/>
    </source>
</evidence>
<dbReference type="PANTHER" id="PTHR48100">
    <property type="entry name" value="BROAD-SPECIFICITY PHOSPHATASE YOR283W-RELATED"/>
    <property type="match status" value="1"/>
</dbReference>
<protein>
    <submittedName>
        <fullName evidence="1">Histidine phosphatase family protein</fullName>
    </submittedName>
</protein>
<dbReference type="GO" id="GO:0016791">
    <property type="term" value="F:phosphatase activity"/>
    <property type="evidence" value="ECO:0007669"/>
    <property type="project" value="TreeGrafter"/>
</dbReference>
<dbReference type="Gene3D" id="3.40.50.1240">
    <property type="entry name" value="Phosphoglycerate mutase-like"/>
    <property type="match status" value="1"/>
</dbReference>
<dbReference type="EMBL" id="BORQ01000003">
    <property type="protein sequence ID" value="GIO31715.1"/>
    <property type="molecule type" value="Genomic_DNA"/>
</dbReference>
<organism evidence="1 2">
    <name type="scientific">Paenibacillus albilobatus</name>
    <dbReference type="NCBI Taxonomy" id="2716884"/>
    <lineage>
        <taxon>Bacteria</taxon>
        <taxon>Bacillati</taxon>
        <taxon>Bacillota</taxon>
        <taxon>Bacilli</taxon>
        <taxon>Bacillales</taxon>
        <taxon>Paenibacillaceae</taxon>
        <taxon>Paenibacillus</taxon>
    </lineage>
</organism>
<sequence length="190" mass="21835">MEIVFIRHGHGEHLIDYPHQLNKLHPGLTSRGISQIQTLRQELPIYDEDLVLVSPTKRTIETARILCPAKKIYVTPLVGPRMFPQNPDYPALVCDEIYTKEEVRVFDPECEVLDLGLDCWTEGINRMDQNVFEIYAGKLLDWCLGRAKRVIIISHDGTITNYRLLLGEKDLTRDDFLGEAGVFETKIFSH</sequence>
<dbReference type="InterPro" id="IPR029033">
    <property type="entry name" value="His_PPase_superfam"/>
</dbReference>
<evidence type="ECO:0000313" key="2">
    <source>
        <dbReference type="Proteomes" id="UP000679779"/>
    </source>
</evidence>
<dbReference type="CDD" id="cd07067">
    <property type="entry name" value="HP_PGM_like"/>
    <property type="match status" value="1"/>
</dbReference>
<name>A0A919XJN3_9BACL</name>